<dbReference type="EMBL" id="JGYU01000007">
    <property type="protein sequence ID" value="KFI56979.1"/>
    <property type="molecule type" value="Genomic_DNA"/>
</dbReference>
<accession>A0A087ADX9</accession>
<evidence type="ECO:0000313" key="2">
    <source>
        <dbReference type="Proteomes" id="UP000028995"/>
    </source>
</evidence>
<dbReference type="Pfam" id="PF13196">
    <property type="entry name" value="DUF4012"/>
    <property type="match status" value="1"/>
</dbReference>
<gene>
    <name evidence="1" type="ORF">BCHO_0653</name>
</gene>
<comment type="caution">
    <text evidence="1">The sequence shown here is derived from an EMBL/GenBank/DDBJ whole genome shotgun (WGS) entry which is preliminary data.</text>
</comment>
<proteinExistence type="predicted"/>
<name>A0A087ADX9_9BIFI</name>
<protein>
    <submittedName>
        <fullName evidence="1">Methyl-accepting chemotaxis protein</fullName>
    </submittedName>
</protein>
<sequence length="605" mass="66143">MTEGEILTMRNRLTARMKHVRWWEWLIIAIVACLAAIAGVYAVQAVQIRNHENTAVDAVKHAISEGELTDMDSTVEQMQEETAAARDIAHNGWWNAAAGLPGVGHDVQVMQRMTGVIADLAEQTLPRYANLVSQLDFRTLFHDGRIDAEALVELEPALAEANKSLNEKIAEYDAIERAHMGVVAGAYDSGRNMLAAAKKATTTAADTVLPNIRTWLGYDKVQTYAVLAMTTAEMRGSGGLVGSIGTVTFDHGKITIGDFMSNVELLDYKATNVNKDEYALYQLDGPIHLRYDVRDVTNAPSTKRVAELFRNIWNQSPLGDGVTLNGVVLADPVFVQSLVKALGDVKLQDGKVLTGDNTAEYLLNTVYKDHASDDTDGVFSTVARDCVSRMMKGASPRAFASFVKDLPALTRYRHLNAYSFNKSLETVLTELGLTANVPRDAARPQVGIYLTEKNPSKVGWYIKRSTTVKQTNCESSGPATYHVEYTLTNTFAKEELKGLSSYVTGDWGAYPDRGGSGMETIVFYPPAGGQLKDFSVTGGGSAPTTGALEWAEVFRTYVQLRPGQTVTYSFDVVVSEDATQKLEVDETPTGRQTANVRYTYLCPVG</sequence>
<organism evidence="1 2">
    <name type="scientific">Bifidobacterium choerinum</name>
    <dbReference type="NCBI Taxonomy" id="35760"/>
    <lineage>
        <taxon>Bacteria</taxon>
        <taxon>Bacillati</taxon>
        <taxon>Actinomycetota</taxon>
        <taxon>Actinomycetes</taxon>
        <taxon>Bifidobacteriales</taxon>
        <taxon>Bifidobacteriaceae</taxon>
        <taxon>Bifidobacterium</taxon>
    </lineage>
</organism>
<dbReference type="eggNOG" id="COG2976">
    <property type="taxonomic scope" value="Bacteria"/>
</dbReference>
<dbReference type="AlphaFoldDB" id="A0A087ADX9"/>
<dbReference type="OrthoDB" id="3223041at2"/>
<dbReference type="Proteomes" id="UP000028995">
    <property type="component" value="Unassembled WGS sequence"/>
</dbReference>
<reference evidence="1 2" key="1">
    <citation type="submission" date="2014-03" db="EMBL/GenBank/DDBJ databases">
        <title>Genomics of Bifidobacteria.</title>
        <authorList>
            <person name="Ventura M."/>
            <person name="Milani C."/>
            <person name="Lugli G.A."/>
        </authorList>
    </citation>
    <scope>NUCLEOTIDE SEQUENCE [LARGE SCALE GENOMIC DNA]</scope>
    <source>
        <strain evidence="1 2">LMG 10510</strain>
    </source>
</reference>
<dbReference type="InterPro" id="IPR025101">
    <property type="entry name" value="DUF4012"/>
</dbReference>
<dbReference type="STRING" id="35760.BCHO_0653"/>
<keyword evidence="2" id="KW-1185">Reference proteome</keyword>
<evidence type="ECO:0000313" key="1">
    <source>
        <dbReference type="EMBL" id="KFI56979.1"/>
    </source>
</evidence>
<dbReference type="RefSeq" id="WP_051354896.1">
    <property type="nucleotide sequence ID" value="NZ_JGYU01000007.1"/>
</dbReference>